<accession>A0A3R7XUW3</accession>
<dbReference type="InterPro" id="IPR041492">
    <property type="entry name" value="HAD_2"/>
</dbReference>
<proteinExistence type="inferred from homology"/>
<keyword evidence="4 6" id="KW-0378">Hydrolase</keyword>
<dbReference type="InterPro" id="IPR006439">
    <property type="entry name" value="HAD-SF_hydro_IA"/>
</dbReference>
<evidence type="ECO:0000256" key="4">
    <source>
        <dbReference type="ARBA" id="ARBA00022801"/>
    </source>
</evidence>
<dbReference type="SUPFAM" id="SSF56784">
    <property type="entry name" value="HAD-like"/>
    <property type="match status" value="1"/>
</dbReference>
<evidence type="ECO:0000313" key="6">
    <source>
        <dbReference type="EMBL" id="RQD86402.1"/>
    </source>
</evidence>
<reference evidence="6 7" key="1">
    <citation type="submission" date="2018-08" db="EMBL/GenBank/DDBJ databases">
        <title>The metabolism and importance of syntrophic acetate oxidation coupled to methane or sulfide production in haloalkaline environments.</title>
        <authorList>
            <person name="Timmers P.H.A."/>
            <person name="Vavourakis C.D."/>
            <person name="Sorokin D.Y."/>
            <person name="Sinninghe Damste J.S."/>
            <person name="Muyzer G."/>
            <person name="Stams A.J.M."/>
            <person name="Plugge C.M."/>
        </authorList>
    </citation>
    <scope>NUCLEOTIDE SEQUENCE [LARGE SCALE GENOMIC DNA]</scope>
    <source>
        <strain evidence="6">MSAO_Arc3</strain>
    </source>
</reference>
<dbReference type="Pfam" id="PF13419">
    <property type="entry name" value="HAD_2"/>
    <property type="match status" value="1"/>
</dbReference>
<name>A0A3R7XUW3_9EURY</name>
<protein>
    <submittedName>
        <fullName evidence="6">HAD family hydrolase</fullName>
    </submittedName>
</protein>
<evidence type="ECO:0000313" key="7">
    <source>
        <dbReference type="Proteomes" id="UP000284763"/>
    </source>
</evidence>
<dbReference type="PANTHER" id="PTHR46470">
    <property type="entry name" value="N-ACYLNEURAMINATE-9-PHOSPHATASE"/>
    <property type="match status" value="1"/>
</dbReference>
<dbReference type="GO" id="GO:0016791">
    <property type="term" value="F:phosphatase activity"/>
    <property type="evidence" value="ECO:0007669"/>
    <property type="project" value="TreeGrafter"/>
</dbReference>
<dbReference type="Proteomes" id="UP000284763">
    <property type="component" value="Unassembled WGS sequence"/>
</dbReference>
<dbReference type="SFLD" id="SFLDG01129">
    <property type="entry name" value="C1.5:_HAD__Beta-PGM__Phosphata"/>
    <property type="match status" value="1"/>
</dbReference>
<dbReference type="SFLD" id="SFLDS00003">
    <property type="entry name" value="Haloacid_Dehalogenase"/>
    <property type="match status" value="1"/>
</dbReference>
<comment type="cofactor">
    <cofactor evidence="1">
        <name>Mg(2+)</name>
        <dbReference type="ChEBI" id="CHEBI:18420"/>
    </cofactor>
</comment>
<evidence type="ECO:0000256" key="1">
    <source>
        <dbReference type="ARBA" id="ARBA00001946"/>
    </source>
</evidence>
<dbReference type="PRINTS" id="PR00413">
    <property type="entry name" value="HADHALOGNASE"/>
</dbReference>
<dbReference type="InterPro" id="IPR036412">
    <property type="entry name" value="HAD-like_sf"/>
</dbReference>
<dbReference type="Gene3D" id="3.40.50.1000">
    <property type="entry name" value="HAD superfamily/HAD-like"/>
    <property type="match status" value="1"/>
</dbReference>
<dbReference type="AlphaFoldDB" id="A0A3R7XUW3"/>
<dbReference type="GO" id="GO:0046872">
    <property type="term" value="F:metal ion binding"/>
    <property type="evidence" value="ECO:0007669"/>
    <property type="project" value="UniProtKB-KW"/>
</dbReference>
<feature type="non-terminal residue" evidence="6">
    <location>
        <position position="178"/>
    </location>
</feature>
<evidence type="ECO:0000256" key="2">
    <source>
        <dbReference type="ARBA" id="ARBA00007958"/>
    </source>
</evidence>
<keyword evidence="5" id="KW-0460">Magnesium</keyword>
<organism evidence="6 7">
    <name type="scientific">Methanosalsum natronophilum</name>
    <dbReference type="NCBI Taxonomy" id="768733"/>
    <lineage>
        <taxon>Archaea</taxon>
        <taxon>Methanobacteriati</taxon>
        <taxon>Methanobacteriota</taxon>
        <taxon>Stenosarchaea group</taxon>
        <taxon>Methanomicrobia</taxon>
        <taxon>Methanosarcinales</taxon>
        <taxon>Methanosarcinaceae</taxon>
        <taxon>Methanosalsum</taxon>
    </lineage>
</organism>
<comment type="caution">
    <text evidence="6">The sequence shown here is derived from an EMBL/GenBank/DDBJ whole genome shotgun (WGS) entry which is preliminary data.</text>
</comment>
<evidence type="ECO:0000256" key="5">
    <source>
        <dbReference type="ARBA" id="ARBA00022842"/>
    </source>
</evidence>
<keyword evidence="3" id="KW-0479">Metal-binding</keyword>
<dbReference type="InterPro" id="IPR051400">
    <property type="entry name" value="HAD-like_hydrolase"/>
</dbReference>
<evidence type="ECO:0000256" key="3">
    <source>
        <dbReference type="ARBA" id="ARBA00022723"/>
    </source>
</evidence>
<dbReference type="InterPro" id="IPR023214">
    <property type="entry name" value="HAD_sf"/>
</dbReference>
<dbReference type="GO" id="GO:0044281">
    <property type="term" value="P:small molecule metabolic process"/>
    <property type="evidence" value="ECO:0007669"/>
    <property type="project" value="UniProtKB-ARBA"/>
</dbReference>
<comment type="similarity">
    <text evidence="2">Belongs to the HAD-like hydrolase superfamily.</text>
</comment>
<dbReference type="Gene3D" id="1.10.150.520">
    <property type="match status" value="1"/>
</dbReference>
<gene>
    <name evidence="6" type="ORF">D5R95_03905</name>
</gene>
<dbReference type="EMBL" id="QZAB01000260">
    <property type="protein sequence ID" value="RQD86402.1"/>
    <property type="molecule type" value="Genomic_DNA"/>
</dbReference>
<sequence>MVTNNRMSNGLPKGIYFDMDNTLFDFVEAKLIACECMIDHMGSGDPEDLLNYFLRGKYHFEHLSNIKEYIEDQGIYSDDLFIQCCDIYRRTTLDNIKLYPNVMDTLELLKKKNISVAIVTDAYKQNAARRLKKAGICHLIDKLITRDVSGAKKPELEVFYYALNEFKYSPNEVVFVGD</sequence>
<dbReference type="PANTHER" id="PTHR46470:SF2">
    <property type="entry name" value="GLYCERALDEHYDE 3-PHOSPHATE PHOSPHATASE"/>
    <property type="match status" value="1"/>
</dbReference>